<sequence>MLGSDENRNFMRMSVNADAQLILEDEQHGQQVIDAICLDLSATGASLQIKQPLEEGRELTILIESGGNVPALKALAQVVRSQRLDDGDYQLGCKITKIL</sequence>
<dbReference type="SUPFAM" id="SSF141371">
    <property type="entry name" value="PilZ domain-like"/>
    <property type="match status" value="1"/>
</dbReference>
<gene>
    <name evidence="2" type="ORF">CWI81_02765</name>
</gene>
<organism evidence="2 3">
    <name type="scientific">Idiomarina seosinensis</name>
    <dbReference type="NCBI Taxonomy" id="281739"/>
    <lineage>
        <taxon>Bacteria</taxon>
        <taxon>Pseudomonadati</taxon>
        <taxon>Pseudomonadota</taxon>
        <taxon>Gammaproteobacteria</taxon>
        <taxon>Alteromonadales</taxon>
        <taxon>Idiomarinaceae</taxon>
        <taxon>Idiomarina</taxon>
    </lineage>
</organism>
<dbReference type="EMBL" id="PIQF01000001">
    <property type="protein sequence ID" value="RUO77419.1"/>
    <property type="molecule type" value="Genomic_DNA"/>
</dbReference>
<dbReference type="GO" id="GO:0035438">
    <property type="term" value="F:cyclic-di-GMP binding"/>
    <property type="evidence" value="ECO:0007669"/>
    <property type="project" value="InterPro"/>
</dbReference>
<evidence type="ECO:0000313" key="3">
    <source>
        <dbReference type="Proteomes" id="UP000287908"/>
    </source>
</evidence>
<dbReference type="Pfam" id="PF07238">
    <property type="entry name" value="PilZ"/>
    <property type="match status" value="1"/>
</dbReference>
<dbReference type="Gene3D" id="2.40.10.220">
    <property type="entry name" value="predicted glycosyltransferase like domains"/>
    <property type="match status" value="1"/>
</dbReference>
<dbReference type="RefSeq" id="WP_126783692.1">
    <property type="nucleotide sequence ID" value="NZ_PIQF01000001.1"/>
</dbReference>
<accession>A0A432ZHL2</accession>
<dbReference type="Proteomes" id="UP000287908">
    <property type="component" value="Unassembled WGS sequence"/>
</dbReference>
<dbReference type="OrthoDB" id="5290589at2"/>
<dbReference type="InterPro" id="IPR009875">
    <property type="entry name" value="PilZ_domain"/>
</dbReference>
<keyword evidence="3" id="KW-1185">Reference proteome</keyword>
<reference evidence="2 3" key="1">
    <citation type="journal article" date="2011" name="Front. Microbiol.">
        <title>Genomic signatures of strain selection and enhancement in Bacillus atrophaeus var. globigii, a historical biowarfare simulant.</title>
        <authorList>
            <person name="Gibbons H.S."/>
            <person name="Broomall S.M."/>
            <person name="McNew L.A."/>
            <person name="Daligault H."/>
            <person name="Chapman C."/>
            <person name="Bruce D."/>
            <person name="Karavis M."/>
            <person name="Krepps M."/>
            <person name="McGregor P.A."/>
            <person name="Hong C."/>
            <person name="Park K.H."/>
            <person name="Akmal A."/>
            <person name="Feldman A."/>
            <person name="Lin J.S."/>
            <person name="Chang W.E."/>
            <person name="Higgs B.W."/>
            <person name="Demirev P."/>
            <person name="Lindquist J."/>
            <person name="Liem A."/>
            <person name="Fochler E."/>
            <person name="Read T.D."/>
            <person name="Tapia R."/>
            <person name="Johnson S."/>
            <person name="Bishop-Lilly K.A."/>
            <person name="Detter C."/>
            <person name="Han C."/>
            <person name="Sozhamannan S."/>
            <person name="Rosenzweig C.N."/>
            <person name="Skowronski E.W."/>
        </authorList>
    </citation>
    <scope>NUCLEOTIDE SEQUENCE [LARGE SCALE GENOMIC DNA]</scope>
    <source>
        <strain evidence="2 3">CL-SP19</strain>
    </source>
</reference>
<feature type="domain" description="PilZ" evidence="1">
    <location>
        <begin position="6"/>
        <end position="97"/>
    </location>
</feature>
<comment type="caution">
    <text evidence="2">The sequence shown here is derived from an EMBL/GenBank/DDBJ whole genome shotgun (WGS) entry which is preliminary data.</text>
</comment>
<evidence type="ECO:0000259" key="1">
    <source>
        <dbReference type="Pfam" id="PF07238"/>
    </source>
</evidence>
<protein>
    <submittedName>
        <fullName evidence="2">PilZ domain-containing protein</fullName>
    </submittedName>
</protein>
<proteinExistence type="predicted"/>
<evidence type="ECO:0000313" key="2">
    <source>
        <dbReference type="EMBL" id="RUO77419.1"/>
    </source>
</evidence>
<name>A0A432ZHL2_9GAMM</name>
<dbReference type="AlphaFoldDB" id="A0A432ZHL2"/>